<protein>
    <submittedName>
        <fullName evidence="1">Uncharacterized protein</fullName>
    </submittedName>
</protein>
<dbReference type="RefSeq" id="WP_315747311.1">
    <property type="nucleotide sequence ID" value="NZ_JAVYAA010000010.1"/>
</dbReference>
<dbReference type="AlphaFoldDB" id="A0AAJ2JZU2"/>
<comment type="caution">
    <text evidence="1">The sequence shown here is derived from an EMBL/GenBank/DDBJ whole genome shotgun (WGS) entry which is preliminary data.</text>
</comment>
<gene>
    <name evidence="1" type="ORF">RQP50_27280</name>
</gene>
<evidence type="ECO:0000313" key="2">
    <source>
        <dbReference type="Proteomes" id="UP001250538"/>
    </source>
</evidence>
<accession>A0AAJ2JZU2</accession>
<keyword evidence="2" id="KW-1185">Reference proteome</keyword>
<dbReference type="Proteomes" id="UP001250538">
    <property type="component" value="Unassembled WGS sequence"/>
</dbReference>
<reference evidence="2" key="1">
    <citation type="submission" date="2023-09" db="EMBL/GenBank/DDBJ databases">
        <title>Paenibacillus sp. chi10 Genome sequencing and assembly.</title>
        <authorList>
            <person name="Kim I."/>
        </authorList>
    </citation>
    <scope>NUCLEOTIDE SEQUENCE [LARGE SCALE GENOMIC DNA]</scope>
    <source>
        <strain evidence="2">chi10</strain>
    </source>
</reference>
<proteinExistence type="predicted"/>
<dbReference type="EMBL" id="JAVYAA010000010">
    <property type="protein sequence ID" value="MDT8979945.1"/>
    <property type="molecule type" value="Genomic_DNA"/>
</dbReference>
<sequence>MGRWISGIRAVDGVVADLFAWGQLYQRDCHKVQCGLVKLAAKYHCLFTWHRAERYPKHRFSLTPGHMFMINCRRMQEDGFSFFEISSCSLIPILLL</sequence>
<organism evidence="1 2">
    <name type="scientific">Paenibacillus suaedae</name>
    <dbReference type="NCBI Taxonomy" id="3077233"/>
    <lineage>
        <taxon>Bacteria</taxon>
        <taxon>Bacillati</taxon>
        <taxon>Bacillota</taxon>
        <taxon>Bacilli</taxon>
        <taxon>Bacillales</taxon>
        <taxon>Paenibacillaceae</taxon>
        <taxon>Paenibacillus</taxon>
    </lineage>
</organism>
<evidence type="ECO:0000313" key="1">
    <source>
        <dbReference type="EMBL" id="MDT8979945.1"/>
    </source>
</evidence>
<name>A0AAJ2JZU2_9BACL</name>